<evidence type="ECO:0000256" key="3">
    <source>
        <dbReference type="ARBA" id="ARBA00023163"/>
    </source>
</evidence>
<dbReference type="SUPFAM" id="SSF46689">
    <property type="entry name" value="Homeodomain-like"/>
    <property type="match status" value="1"/>
</dbReference>
<evidence type="ECO:0000256" key="4">
    <source>
        <dbReference type="PROSITE-ProRule" id="PRU00335"/>
    </source>
</evidence>
<keyword evidence="3" id="KW-0804">Transcription</keyword>
<evidence type="ECO:0000256" key="1">
    <source>
        <dbReference type="ARBA" id="ARBA00023015"/>
    </source>
</evidence>
<protein>
    <submittedName>
        <fullName evidence="6">AcrR family transcriptional regulator</fullName>
    </submittedName>
</protein>
<dbReference type="Gene3D" id="1.10.357.10">
    <property type="entry name" value="Tetracycline Repressor, domain 2"/>
    <property type="match status" value="1"/>
</dbReference>
<feature type="domain" description="HTH tetR-type" evidence="5">
    <location>
        <begin position="16"/>
        <end position="76"/>
    </location>
</feature>
<dbReference type="PRINTS" id="PR00455">
    <property type="entry name" value="HTHTETR"/>
</dbReference>
<keyword evidence="1" id="KW-0805">Transcription regulation</keyword>
<reference evidence="6 7" key="1">
    <citation type="submission" date="2020-08" db="EMBL/GenBank/DDBJ databases">
        <title>Genomic Encyclopedia of Archaeal and Bacterial Type Strains, Phase II (KMG-II): from individual species to whole genera.</title>
        <authorList>
            <person name="Goeker M."/>
        </authorList>
    </citation>
    <scope>NUCLEOTIDE SEQUENCE [LARGE SCALE GENOMIC DNA]</scope>
    <source>
        <strain evidence="6 7">DSM 43850</strain>
    </source>
</reference>
<comment type="caution">
    <text evidence="6">The sequence shown here is derived from an EMBL/GenBank/DDBJ whole genome shotgun (WGS) entry which is preliminary data.</text>
</comment>
<feature type="DNA-binding region" description="H-T-H motif" evidence="4">
    <location>
        <begin position="39"/>
        <end position="58"/>
    </location>
</feature>
<dbReference type="EMBL" id="JACJID010000008">
    <property type="protein sequence ID" value="MBA8930947.1"/>
    <property type="molecule type" value="Genomic_DNA"/>
</dbReference>
<evidence type="ECO:0000259" key="5">
    <source>
        <dbReference type="PROSITE" id="PS50977"/>
    </source>
</evidence>
<evidence type="ECO:0000313" key="6">
    <source>
        <dbReference type="EMBL" id="MBA8930947.1"/>
    </source>
</evidence>
<evidence type="ECO:0000313" key="7">
    <source>
        <dbReference type="Proteomes" id="UP000517916"/>
    </source>
</evidence>
<name>A0ABR6BVM3_9PSEU</name>
<keyword evidence="2 4" id="KW-0238">DNA-binding</keyword>
<evidence type="ECO:0000256" key="2">
    <source>
        <dbReference type="ARBA" id="ARBA00023125"/>
    </source>
</evidence>
<dbReference type="PROSITE" id="PS50977">
    <property type="entry name" value="HTH_TETR_2"/>
    <property type="match status" value="1"/>
</dbReference>
<organism evidence="6 7">
    <name type="scientific">Kutzneria viridogrisea</name>
    <dbReference type="NCBI Taxonomy" id="47990"/>
    <lineage>
        <taxon>Bacteria</taxon>
        <taxon>Bacillati</taxon>
        <taxon>Actinomycetota</taxon>
        <taxon>Actinomycetes</taxon>
        <taxon>Pseudonocardiales</taxon>
        <taxon>Pseudonocardiaceae</taxon>
        <taxon>Kutzneria</taxon>
    </lineage>
</organism>
<dbReference type="RefSeq" id="WP_025354317.1">
    <property type="nucleotide sequence ID" value="NZ_BAAABQ010000087.1"/>
</dbReference>
<sequence>MHDQETGAGRRLLPRRERAASIRQAAARAFARGGYVGTSMEDLATEAGVTKIILYRHYPTKRELYRSALDNTWEQLVATAGIGYDTEEGLRALFRAARNDPDGFTLLFRHAVREPEFAEHANELMSQSVQLADRALGQSVTDPVLRSWLAKVVTELVVNGVLTWLATGSADRDEEAAGLLFRTAAAAILQHRERVGAH</sequence>
<dbReference type="InterPro" id="IPR001647">
    <property type="entry name" value="HTH_TetR"/>
</dbReference>
<dbReference type="Pfam" id="PF00440">
    <property type="entry name" value="TetR_N"/>
    <property type="match status" value="1"/>
</dbReference>
<dbReference type="Proteomes" id="UP000517916">
    <property type="component" value="Unassembled WGS sequence"/>
</dbReference>
<keyword evidence="7" id="KW-1185">Reference proteome</keyword>
<accession>A0ABR6BVM3</accession>
<dbReference type="PANTHER" id="PTHR30055:SF234">
    <property type="entry name" value="HTH-TYPE TRANSCRIPTIONAL REGULATOR BETI"/>
    <property type="match status" value="1"/>
</dbReference>
<dbReference type="PANTHER" id="PTHR30055">
    <property type="entry name" value="HTH-TYPE TRANSCRIPTIONAL REGULATOR RUTR"/>
    <property type="match status" value="1"/>
</dbReference>
<gene>
    <name evidence="6" type="ORF">BC739_008194</name>
</gene>
<dbReference type="InterPro" id="IPR050109">
    <property type="entry name" value="HTH-type_TetR-like_transc_reg"/>
</dbReference>
<dbReference type="InterPro" id="IPR009057">
    <property type="entry name" value="Homeodomain-like_sf"/>
</dbReference>
<proteinExistence type="predicted"/>